<dbReference type="AlphaFoldDB" id="A0A4V1WG52"/>
<dbReference type="EMBL" id="SETE01000001">
    <property type="protein sequence ID" value="RYM35491.1"/>
    <property type="molecule type" value="Genomic_DNA"/>
</dbReference>
<keyword evidence="2" id="KW-1185">Reference proteome</keyword>
<evidence type="ECO:0000313" key="2">
    <source>
        <dbReference type="Proteomes" id="UP000293952"/>
    </source>
</evidence>
<evidence type="ECO:0008006" key="3">
    <source>
        <dbReference type="Google" id="ProtNLM"/>
    </source>
</evidence>
<sequence length="238" mass="26223">MKKDVLFFASVALILGSCSPKYYSPNTQNIPLLSEQGEINLSVSGNGNQVEFQGAYAVTDGFAIQANGGLFIPSDIDNGDGGSAEFGEIGLGYFRPITENWIFETYALAGFGKLENHLPSTMENNPGTTGKISANLYRFGIQPSFGYKSEYFSAAVSSRFVNVSYNKVDGNLIFENMDQEDYLNANSSNFMIEPALTIRGGFERFKLQVQYGYSINVTQSSFRQDNSHLTIGLNFNFK</sequence>
<proteinExistence type="predicted"/>
<dbReference type="RefSeq" id="WP_130091858.1">
    <property type="nucleotide sequence ID" value="NZ_SETE01000001.1"/>
</dbReference>
<protein>
    <recommendedName>
        <fullName evidence="3">Outer membrane protein beta-barrel domain-containing protein</fullName>
    </recommendedName>
</protein>
<accession>A0A4V1WG52</accession>
<reference evidence="1 2" key="1">
    <citation type="submission" date="2019-02" db="EMBL/GenBank/DDBJ databases">
        <title>Genome sequence of the sea-ice species Brumimicrobium glaciale.</title>
        <authorList>
            <person name="Bowman J.P."/>
        </authorList>
    </citation>
    <scope>NUCLEOTIDE SEQUENCE [LARGE SCALE GENOMIC DNA]</scope>
    <source>
        <strain evidence="1 2">IC156</strain>
    </source>
</reference>
<organism evidence="1 2">
    <name type="scientific">Brumimicrobium glaciale</name>
    <dbReference type="NCBI Taxonomy" id="200475"/>
    <lineage>
        <taxon>Bacteria</taxon>
        <taxon>Pseudomonadati</taxon>
        <taxon>Bacteroidota</taxon>
        <taxon>Flavobacteriia</taxon>
        <taxon>Flavobacteriales</taxon>
        <taxon>Crocinitomicaceae</taxon>
        <taxon>Brumimicrobium</taxon>
    </lineage>
</organism>
<gene>
    <name evidence="1" type="ORF">ERX46_00430</name>
</gene>
<comment type="caution">
    <text evidence="1">The sequence shown here is derived from an EMBL/GenBank/DDBJ whole genome shotgun (WGS) entry which is preliminary data.</text>
</comment>
<evidence type="ECO:0000313" key="1">
    <source>
        <dbReference type="EMBL" id="RYM35491.1"/>
    </source>
</evidence>
<dbReference type="PROSITE" id="PS51257">
    <property type="entry name" value="PROKAR_LIPOPROTEIN"/>
    <property type="match status" value="1"/>
</dbReference>
<dbReference type="OrthoDB" id="1337415at2"/>
<dbReference type="Proteomes" id="UP000293952">
    <property type="component" value="Unassembled WGS sequence"/>
</dbReference>
<name>A0A4V1WG52_9FLAO</name>